<dbReference type="Gene3D" id="2.40.160.20">
    <property type="match status" value="1"/>
</dbReference>
<dbReference type="EMBL" id="JBBHJZ010000011">
    <property type="protein sequence ID" value="MEJ5979670.1"/>
    <property type="molecule type" value="Genomic_DNA"/>
</dbReference>
<keyword evidence="6" id="KW-1185">Reference proteome</keyword>
<keyword evidence="1 3" id="KW-0732">Signal</keyword>
<feature type="compositionally biased region" description="Pro residues" evidence="2">
    <location>
        <begin position="232"/>
        <end position="254"/>
    </location>
</feature>
<evidence type="ECO:0000313" key="6">
    <source>
        <dbReference type="Proteomes" id="UP001361239"/>
    </source>
</evidence>
<evidence type="ECO:0000256" key="1">
    <source>
        <dbReference type="ARBA" id="ARBA00022729"/>
    </source>
</evidence>
<feature type="signal peptide" evidence="3">
    <location>
        <begin position="1"/>
        <end position="22"/>
    </location>
</feature>
<gene>
    <name evidence="5" type="ORF">WG901_23660</name>
</gene>
<evidence type="ECO:0000256" key="3">
    <source>
        <dbReference type="SAM" id="SignalP"/>
    </source>
</evidence>
<evidence type="ECO:0000313" key="5">
    <source>
        <dbReference type="EMBL" id="MEJ5979670.1"/>
    </source>
</evidence>
<dbReference type="RefSeq" id="WP_339589607.1">
    <property type="nucleotide sequence ID" value="NZ_JBBHJZ010000011.1"/>
</dbReference>
<name>A0ABU8S2X9_9SPHN</name>
<dbReference type="Pfam" id="PF13505">
    <property type="entry name" value="OMP_b-brl"/>
    <property type="match status" value="1"/>
</dbReference>
<evidence type="ECO:0000259" key="4">
    <source>
        <dbReference type="Pfam" id="PF13505"/>
    </source>
</evidence>
<feature type="region of interest" description="Disordered" evidence="2">
    <location>
        <begin position="223"/>
        <end position="263"/>
    </location>
</feature>
<comment type="caution">
    <text evidence="5">The sequence shown here is derived from an EMBL/GenBank/DDBJ whole genome shotgun (WGS) entry which is preliminary data.</text>
</comment>
<dbReference type="SUPFAM" id="SSF56925">
    <property type="entry name" value="OMPA-like"/>
    <property type="match status" value="1"/>
</dbReference>
<dbReference type="InterPro" id="IPR027385">
    <property type="entry name" value="Beta-barrel_OMP"/>
</dbReference>
<dbReference type="InterPro" id="IPR011250">
    <property type="entry name" value="OMP/PagP_B-barrel"/>
</dbReference>
<feature type="chain" id="PRO_5046513001" evidence="3">
    <location>
        <begin position="23"/>
        <end position="263"/>
    </location>
</feature>
<sequence length="263" mass="27550">MRRTLIGLALAATTAIATPALAREKALYIELDGGIMFVDDFKFDLNGVNDAARLNADRTDLGLKVDGYDFGGIVGYDLGAVRLEAEASYRRVRSGALTVAGLGTSDTAGNSNALSFMGNALVDFGPDDGLQGYVGGGAGWARVSKDIRTVAGPVVDDSDGGFAWQAIAGVRAPLTRTIDVGIKYRFFNAANVDLVAANGDNLRTRWRSHSLMGTLTFNLGGAPDPVQEYVAPTPPPPPPPPAPVYEPAPPPPPAQVTRPAERG</sequence>
<proteinExistence type="predicted"/>
<organism evidence="5 6">
    <name type="scientific">Novosphingobium anseongense</name>
    <dbReference type="NCBI Taxonomy" id="3133436"/>
    <lineage>
        <taxon>Bacteria</taxon>
        <taxon>Pseudomonadati</taxon>
        <taxon>Pseudomonadota</taxon>
        <taxon>Alphaproteobacteria</taxon>
        <taxon>Sphingomonadales</taxon>
        <taxon>Sphingomonadaceae</taxon>
        <taxon>Novosphingobium</taxon>
    </lineage>
</organism>
<protein>
    <submittedName>
        <fullName evidence="5">Outer membrane beta-barrel protein</fullName>
    </submittedName>
</protein>
<dbReference type="Proteomes" id="UP001361239">
    <property type="component" value="Unassembled WGS sequence"/>
</dbReference>
<evidence type="ECO:0000256" key="2">
    <source>
        <dbReference type="SAM" id="MobiDB-lite"/>
    </source>
</evidence>
<accession>A0ABU8S2X9</accession>
<reference evidence="5 6" key="1">
    <citation type="submission" date="2024-03" db="EMBL/GenBank/DDBJ databases">
        <authorList>
            <person name="Jo J.-H."/>
        </authorList>
    </citation>
    <scope>NUCLEOTIDE SEQUENCE [LARGE SCALE GENOMIC DNA]</scope>
    <source>
        <strain evidence="5 6">PS1R-30</strain>
    </source>
</reference>
<feature type="domain" description="Outer membrane protein beta-barrel" evidence="4">
    <location>
        <begin position="9"/>
        <end position="202"/>
    </location>
</feature>